<dbReference type="KEGG" id="cant:NCTC13489_01231"/>
<evidence type="ECO:0000313" key="2">
    <source>
        <dbReference type="EMBL" id="VEH98893.1"/>
    </source>
</evidence>
<name>A0A3S4YSP6_9FLAO</name>
<dbReference type="EMBL" id="JPEP01000002">
    <property type="protein sequence ID" value="KEY19091.1"/>
    <property type="molecule type" value="Genomic_DNA"/>
</dbReference>
<dbReference type="STRING" id="266748.HY04_11705"/>
<dbReference type="RefSeq" id="WP_034719914.1">
    <property type="nucleotide sequence ID" value="NZ_FOIX01000003.1"/>
</dbReference>
<dbReference type="OrthoDB" id="7067095at2"/>
<protein>
    <submittedName>
        <fullName evidence="2">Uncharacterized protein</fullName>
    </submittedName>
</protein>
<evidence type="ECO:0000313" key="3">
    <source>
        <dbReference type="Proteomes" id="UP000028349"/>
    </source>
</evidence>
<accession>A0A3S4YSP6</accession>
<sequence length="85" mass="9891">MKSIWTANYENNAIKIINTWFDGEPLYVNNDLQDKKFGLVSSNLTGHIINSKNEKEHIKATIFGWFKVDCILFISDKKIELTKEK</sequence>
<proteinExistence type="predicted"/>
<evidence type="ECO:0000313" key="4">
    <source>
        <dbReference type="Proteomes" id="UP000270036"/>
    </source>
</evidence>
<gene>
    <name evidence="1" type="ORF">HY04_11705</name>
    <name evidence="2" type="ORF">NCTC13489_01231</name>
</gene>
<dbReference type="EMBL" id="LR134441">
    <property type="protein sequence ID" value="VEH98893.1"/>
    <property type="molecule type" value="Genomic_DNA"/>
</dbReference>
<organism evidence="2 4">
    <name type="scientific">Kaistella antarctica</name>
    <dbReference type="NCBI Taxonomy" id="266748"/>
    <lineage>
        <taxon>Bacteria</taxon>
        <taxon>Pseudomonadati</taxon>
        <taxon>Bacteroidota</taxon>
        <taxon>Flavobacteriia</taxon>
        <taxon>Flavobacteriales</taxon>
        <taxon>Weeksellaceae</taxon>
        <taxon>Chryseobacterium group</taxon>
        <taxon>Kaistella</taxon>
    </lineage>
</organism>
<evidence type="ECO:0000313" key="1">
    <source>
        <dbReference type="EMBL" id="KEY19091.1"/>
    </source>
</evidence>
<dbReference type="Proteomes" id="UP000028349">
    <property type="component" value="Unassembled WGS sequence"/>
</dbReference>
<reference evidence="1 3" key="1">
    <citation type="submission" date="2014-07" db="EMBL/GenBank/DDBJ databases">
        <authorList>
            <person name="Pisani N.G."/>
            <person name="Newman J.D."/>
        </authorList>
    </citation>
    <scope>NUCLEOTIDE SEQUENCE [LARGE SCALE GENOMIC DNA]</scope>
    <source>
        <strain evidence="1 3">LMG 24720</strain>
    </source>
</reference>
<dbReference type="Proteomes" id="UP000270036">
    <property type="component" value="Chromosome"/>
</dbReference>
<keyword evidence="3" id="KW-1185">Reference proteome</keyword>
<dbReference type="AlphaFoldDB" id="A0A3S4YSP6"/>
<reference evidence="2 4" key="2">
    <citation type="submission" date="2018-12" db="EMBL/GenBank/DDBJ databases">
        <authorList>
            <consortium name="Pathogen Informatics"/>
        </authorList>
    </citation>
    <scope>NUCLEOTIDE SEQUENCE [LARGE SCALE GENOMIC DNA]</scope>
    <source>
        <strain evidence="2 4">NCTC13489</strain>
    </source>
</reference>